<dbReference type="PANTHER" id="PTHR19863">
    <property type="entry name" value="NEMITIN (NEURONAL ENRICHED MAP INTERACTING PROTEIN) HOMOLOG"/>
    <property type="match status" value="1"/>
</dbReference>
<sequence>MKSLSYIFCCLPKFKRIENGPLPTNVLSNRPRLSSTDLSLVSWLEMVGREQFAMPFQQKQLDLRVEHLKKPKLEAQWTEVILATPMKPGGHFPHSMVPSSKMKFAQKMSQSMTFLPINASMNTSDSF</sequence>
<protein>
    <submittedName>
        <fullName evidence="3">Ovule protein</fullName>
    </submittedName>
</protein>
<name>A0A1I7WSB5_HETBA</name>
<keyword evidence="2" id="KW-1185">Reference proteome</keyword>
<accession>A0A1I7WSB5</accession>
<dbReference type="Proteomes" id="UP000095283">
    <property type="component" value="Unplaced"/>
</dbReference>
<dbReference type="WBParaSite" id="Hba_07981">
    <property type="protein sequence ID" value="Hba_07981"/>
    <property type="gene ID" value="Hba_07981"/>
</dbReference>
<dbReference type="InterPro" id="IPR040067">
    <property type="entry name" value="WDR47"/>
</dbReference>
<organism evidence="2 3">
    <name type="scientific">Heterorhabditis bacteriophora</name>
    <name type="common">Entomopathogenic nematode worm</name>
    <dbReference type="NCBI Taxonomy" id="37862"/>
    <lineage>
        <taxon>Eukaryota</taxon>
        <taxon>Metazoa</taxon>
        <taxon>Ecdysozoa</taxon>
        <taxon>Nematoda</taxon>
        <taxon>Chromadorea</taxon>
        <taxon>Rhabditida</taxon>
        <taxon>Rhabditina</taxon>
        <taxon>Rhabditomorpha</taxon>
        <taxon>Strongyloidea</taxon>
        <taxon>Heterorhabditidae</taxon>
        <taxon>Heterorhabditis</taxon>
    </lineage>
</organism>
<dbReference type="PANTHER" id="PTHR19863:SF5">
    <property type="entry name" value="WD REPEAT-CONTAINING PROTEIN 47"/>
    <property type="match status" value="1"/>
</dbReference>
<dbReference type="InterPro" id="IPR057749">
    <property type="entry name" value="WDR47_COR"/>
</dbReference>
<feature type="domain" description="WDR47 cross-over region" evidence="1">
    <location>
        <begin position="17"/>
        <end position="56"/>
    </location>
</feature>
<evidence type="ECO:0000259" key="1">
    <source>
        <dbReference type="Pfam" id="PF25602"/>
    </source>
</evidence>
<proteinExistence type="predicted"/>
<dbReference type="AlphaFoldDB" id="A0A1I7WSB5"/>
<evidence type="ECO:0000313" key="2">
    <source>
        <dbReference type="Proteomes" id="UP000095283"/>
    </source>
</evidence>
<dbReference type="Pfam" id="PF25602">
    <property type="entry name" value="WDR47_COR"/>
    <property type="match status" value="1"/>
</dbReference>
<reference evidence="3" key="1">
    <citation type="submission" date="2016-11" db="UniProtKB">
        <authorList>
            <consortium name="WormBaseParasite"/>
        </authorList>
    </citation>
    <scope>IDENTIFICATION</scope>
</reference>
<evidence type="ECO:0000313" key="3">
    <source>
        <dbReference type="WBParaSite" id="Hba_07981"/>
    </source>
</evidence>